<keyword evidence="3" id="KW-0119">Carbohydrate metabolism</keyword>
<dbReference type="GO" id="GO:0033499">
    <property type="term" value="P:galactose catabolic process via UDP-galactose, Leloir pathway"/>
    <property type="evidence" value="ECO:0007669"/>
    <property type="project" value="TreeGrafter"/>
</dbReference>
<dbReference type="InterPro" id="IPR014718">
    <property type="entry name" value="GH-type_carb-bd"/>
</dbReference>
<dbReference type="SUPFAM" id="SSF74650">
    <property type="entry name" value="Galactose mutarotase-like"/>
    <property type="match status" value="1"/>
</dbReference>
<accession>A0A8H7E7P7</accession>
<dbReference type="PANTHER" id="PTHR10091">
    <property type="entry name" value="ALDOSE-1-EPIMERASE"/>
    <property type="match status" value="1"/>
</dbReference>
<comment type="caution">
    <text evidence="5">The sequence shown here is derived from an EMBL/GenBank/DDBJ whole genome shotgun (WGS) entry which is preliminary data.</text>
</comment>
<dbReference type="GO" id="GO:0004034">
    <property type="term" value="F:aldose 1-epimerase activity"/>
    <property type="evidence" value="ECO:0007669"/>
    <property type="project" value="TreeGrafter"/>
</dbReference>
<dbReference type="EMBL" id="JAACFV010000035">
    <property type="protein sequence ID" value="KAF7509966.1"/>
    <property type="molecule type" value="Genomic_DNA"/>
</dbReference>
<evidence type="ECO:0000256" key="3">
    <source>
        <dbReference type="ARBA" id="ARBA00023277"/>
    </source>
</evidence>
<keyword evidence="6" id="KW-1185">Reference proteome</keyword>
<dbReference type="AlphaFoldDB" id="A0A8H7E7P7"/>
<sequence length="450" mass="48501">MAQTYAHKSSHSLWTTLRPIIHPRKNLLSAICAFLSVAMIVPLLNLLLPSSFFIRPLLAQASSASVSLAATATSSSPFTLYTLSAENITATFIPYGARLTSLLVPDRSGADQDIAVGYDDPAQYAVDSATNHTYFGTIVGRYGNRIRNGTFALGGETFDIPTNEHDGANTLHGGVIGYDQRNWTVTSQSDTSITFTLLDSAFEGFPGSVITHATYTVSSAVTGALGERNPRLTVTTVSVALDEATPIMLVPHFYWNLGAFTTPTILDDQTLWMPYSDRYVEVDSILVPTGALGTVAARPELDFTSPKTVGRDLASAPGLCGEGCTGYDNSFILDRPRGTGAEAANFPVLSLWSITTGIRMDVATNQQGLQIYSCNGQNGTIPVKQSQVQRNTHVYGGGAKFVERHGCLVVETQGWIDGINHPEWGNSEYWIYSPETGPAVNFATYDFSVI</sequence>
<evidence type="ECO:0000313" key="6">
    <source>
        <dbReference type="Proteomes" id="UP000606974"/>
    </source>
</evidence>
<reference evidence="5" key="1">
    <citation type="submission" date="2020-02" db="EMBL/GenBank/DDBJ databases">
        <authorList>
            <person name="Palmer J.M."/>
        </authorList>
    </citation>
    <scope>NUCLEOTIDE SEQUENCE</scope>
    <source>
        <strain evidence="5">EPUS1.4</strain>
        <tissue evidence="5">Thallus</tissue>
    </source>
</reference>
<comment type="similarity">
    <text evidence="1">Belongs to the aldose epimerase family.</text>
</comment>
<evidence type="ECO:0000313" key="5">
    <source>
        <dbReference type="EMBL" id="KAF7509966.1"/>
    </source>
</evidence>
<evidence type="ECO:0000256" key="1">
    <source>
        <dbReference type="ARBA" id="ARBA00006206"/>
    </source>
</evidence>
<dbReference type="OrthoDB" id="274691at2759"/>
<dbReference type="FunFam" id="2.70.98.10:FF:000014">
    <property type="entry name" value="Aldose 1-epimerase, putative"/>
    <property type="match status" value="1"/>
</dbReference>
<evidence type="ECO:0008006" key="7">
    <source>
        <dbReference type="Google" id="ProtNLM"/>
    </source>
</evidence>
<dbReference type="GO" id="GO:0006006">
    <property type="term" value="P:glucose metabolic process"/>
    <property type="evidence" value="ECO:0007669"/>
    <property type="project" value="TreeGrafter"/>
</dbReference>
<dbReference type="Gene3D" id="2.70.98.10">
    <property type="match status" value="1"/>
</dbReference>
<evidence type="ECO:0000256" key="4">
    <source>
        <dbReference type="SAM" id="Phobius"/>
    </source>
</evidence>
<keyword evidence="4" id="KW-0812">Transmembrane</keyword>
<feature type="transmembrane region" description="Helical" evidence="4">
    <location>
        <begin position="27"/>
        <end position="48"/>
    </location>
</feature>
<proteinExistence type="inferred from homology"/>
<gene>
    <name evidence="5" type="ORF">GJ744_007280</name>
</gene>
<dbReference type="PANTHER" id="PTHR10091:SF6">
    <property type="entry name" value="1-EPIMERASE, PUTATIVE (AFU_ORTHOLOGUE AFUA_3G13240)-RELATED"/>
    <property type="match status" value="1"/>
</dbReference>
<organism evidence="5 6">
    <name type="scientific">Endocarpon pusillum</name>
    <dbReference type="NCBI Taxonomy" id="364733"/>
    <lineage>
        <taxon>Eukaryota</taxon>
        <taxon>Fungi</taxon>
        <taxon>Dikarya</taxon>
        <taxon>Ascomycota</taxon>
        <taxon>Pezizomycotina</taxon>
        <taxon>Eurotiomycetes</taxon>
        <taxon>Chaetothyriomycetidae</taxon>
        <taxon>Verrucariales</taxon>
        <taxon>Verrucariaceae</taxon>
        <taxon>Endocarpon</taxon>
    </lineage>
</organism>
<dbReference type="CDD" id="cd09019">
    <property type="entry name" value="galactose_mutarotase_like"/>
    <property type="match status" value="1"/>
</dbReference>
<keyword evidence="4" id="KW-1133">Transmembrane helix</keyword>
<keyword evidence="4" id="KW-0472">Membrane</keyword>
<dbReference type="InterPro" id="IPR047215">
    <property type="entry name" value="Galactose_mutarotase-like"/>
</dbReference>
<dbReference type="GO" id="GO:0030246">
    <property type="term" value="F:carbohydrate binding"/>
    <property type="evidence" value="ECO:0007669"/>
    <property type="project" value="InterPro"/>
</dbReference>
<keyword evidence="2" id="KW-0413">Isomerase</keyword>
<dbReference type="InterPro" id="IPR008183">
    <property type="entry name" value="Aldose_1/G6P_1-epimerase"/>
</dbReference>
<evidence type="ECO:0000256" key="2">
    <source>
        <dbReference type="ARBA" id="ARBA00023235"/>
    </source>
</evidence>
<dbReference type="Pfam" id="PF01263">
    <property type="entry name" value="Aldose_epim"/>
    <property type="match status" value="1"/>
</dbReference>
<name>A0A8H7E7P7_9EURO</name>
<dbReference type="InterPro" id="IPR011013">
    <property type="entry name" value="Gal_mutarotase_sf_dom"/>
</dbReference>
<dbReference type="Proteomes" id="UP000606974">
    <property type="component" value="Unassembled WGS sequence"/>
</dbReference>
<protein>
    <recommendedName>
        <fullName evidence="7">Aldose 1-epimerase</fullName>
    </recommendedName>
</protein>